<comment type="caution">
    <text evidence="2">The sequence shown here is derived from an EMBL/GenBank/DDBJ whole genome shotgun (WGS) entry which is preliminary data.</text>
</comment>
<name>A0A830GCN6_9EURY</name>
<dbReference type="Proteomes" id="UP000608850">
    <property type="component" value="Unassembled WGS sequence"/>
</dbReference>
<dbReference type="PANTHER" id="PTHR30006:SF2">
    <property type="entry name" value="ABC TRANSPORTER SUBSTRATE-BINDING PROTEIN"/>
    <property type="match status" value="1"/>
</dbReference>
<evidence type="ECO:0008006" key="4">
    <source>
        <dbReference type="Google" id="ProtNLM"/>
    </source>
</evidence>
<dbReference type="SUPFAM" id="SSF53850">
    <property type="entry name" value="Periplasmic binding protein-like II"/>
    <property type="match status" value="1"/>
</dbReference>
<dbReference type="InterPro" id="IPR006059">
    <property type="entry name" value="SBP"/>
</dbReference>
<keyword evidence="3" id="KW-1185">Reference proteome</keyword>
<keyword evidence="1" id="KW-0732">Signal</keyword>
<sequence length="339" mass="37345">MKDFGGTEISVLLNGGPIQEGFRQIVIPHVEEKYNMTINSSVAFTSEQMSQARSNPNNPPDAFNMDVIGVAAGNREGWLEDLSAHADALANWDSIHPKLRHEDYGHAGVSWQIGEVGPVLNTGTGVWDAGSLPATQDAIFRNCRDVSMTPFSWTNGPYTLLLASTIATDNGKEYFQSSDVDVEAGFEYLRETLARKNTTTITGESQLRNMIGSGNADTIPSIYMFGMIDVWQNVDDVTFARNLDPLSIPIAESLGVAAESDNKEAALAYVNEAFDPEIQRRLSQFMGTGTAVEGVENQPKAREFGAPTPDEFDNLVWPDFDYVSENRSQWSNRWSQIFG</sequence>
<dbReference type="Pfam" id="PF13416">
    <property type="entry name" value="SBP_bac_8"/>
    <property type="match status" value="1"/>
</dbReference>
<proteinExistence type="predicted"/>
<protein>
    <recommendedName>
        <fullName evidence="4">Extracellular solute-binding protein</fullName>
    </recommendedName>
</protein>
<dbReference type="EMBL" id="BMOQ01000006">
    <property type="protein sequence ID" value="GGN20783.1"/>
    <property type="molecule type" value="Genomic_DNA"/>
</dbReference>
<gene>
    <name evidence="2" type="ORF">GCM10009021_22470</name>
</gene>
<organism evidence="2 3">
    <name type="scientific">Halarchaeum nitratireducens</name>
    <dbReference type="NCBI Taxonomy" id="489913"/>
    <lineage>
        <taxon>Archaea</taxon>
        <taxon>Methanobacteriati</taxon>
        <taxon>Methanobacteriota</taxon>
        <taxon>Stenosarchaea group</taxon>
        <taxon>Halobacteria</taxon>
        <taxon>Halobacteriales</taxon>
        <taxon>Halobacteriaceae</taxon>
    </lineage>
</organism>
<evidence type="ECO:0000313" key="3">
    <source>
        <dbReference type="Proteomes" id="UP000608850"/>
    </source>
</evidence>
<dbReference type="GO" id="GO:0030976">
    <property type="term" value="F:thiamine pyrophosphate binding"/>
    <property type="evidence" value="ECO:0007669"/>
    <property type="project" value="TreeGrafter"/>
</dbReference>
<dbReference type="PANTHER" id="PTHR30006">
    <property type="entry name" value="THIAMINE-BINDING PERIPLASMIC PROTEIN-RELATED"/>
    <property type="match status" value="1"/>
</dbReference>
<accession>A0A830GCN6</accession>
<dbReference type="AlphaFoldDB" id="A0A830GCN6"/>
<reference evidence="2 3" key="1">
    <citation type="journal article" date="2019" name="Int. J. Syst. Evol. Microbiol.">
        <title>The Global Catalogue of Microorganisms (GCM) 10K type strain sequencing project: providing services to taxonomists for standard genome sequencing and annotation.</title>
        <authorList>
            <consortium name="The Broad Institute Genomics Platform"/>
            <consortium name="The Broad Institute Genome Sequencing Center for Infectious Disease"/>
            <person name="Wu L."/>
            <person name="Ma J."/>
        </authorList>
    </citation>
    <scope>NUCLEOTIDE SEQUENCE [LARGE SCALE GENOMIC DNA]</scope>
    <source>
        <strain evidence="2 3">JCM 16331</strain>
    </source>
</reference>
<dbReference type="GO" id="GO:0015888">
    <property type="term" value="P:thiamine transport"/>
    <property type="evidence" value="ECO:0007669"/>
    <property type="project" value="TreeGrafter"/>
</dbReference>
<dbReference type="Gene3D" id="3.40.190.10">
    <property type="entry name" value="Periplasmic binding protein-like II"/>
    <property type="match status" value="2"/>
</dbReference>
<evidence type="ECO:0000256" key="1">
    <source>
        <dbReference type="ARBA" id="ARBA00022729"/>
    </source>
</evidence>
<evidence type="ECO:0000313" key="2">
    <source>
        <dbReference type="EMBL" id="GGN20783.1"/>
    </source>
</evidence>
<dbReference type="GO" id="GO:0030975">
    <property type="term" value="F:thiamine binding"/>
    <property type="evidence" value="ECO:0007669"/>
    <property type="project" value="TreeGrafter"/>
</dbReference>